<organism evidence="6 7">
    <name type="scientific">Georgenia yuyongxinii</name>
    <dbReference type="NCBI Taxonomy" id="2589797"/>
    <lineage>
        <taxon>Bacteria</taxon>
        <taxon>Bacillati</taxon>
        <taxon>Actinomycetota</taxon>
        <taxon>Actinomycetes</taxon>
        <taxon>Micrococcales</taxon>
        <taxon>Bogoriellaceae</taxon>
        <taxon>Georgenia</taxon>
    </lineage>
</organism>
<dbReference type="PANTHER" id="PTHR34139:SF1">
    <property type="entry name" value="RNASE MJ1380-RELATED"/>
    <property type="match status" value="1"/>
</dbReference>
<dbReference type="Pfam" id="PF01934">
    <property type="entry name" value="HepT-like"/>
    <property type="match status" value="1"/>
</dbReference>
<accession>A0A5B8CC39</accession>
<dbReference type="KEGG" id="gyu:FE374_14905"/>
<dbReference type="GO" id="GO:0016787">
    <property type="term" value="F:hydrolase activity"/>
    <property type="evidence" value="ECO:0007669"/>
    <property type="project" value="UniProtKB-KW"/>
</dbReference>
<protein>
    <submittedName>
        <fullName evidence="6">DUF86 domain-containing protein</fullName>
    </submittedName>
</protein>
<evidence type="ECO:0000256" key="5">
    <source>
        <dbReference type="ARBA" id="ARBA00022801"/>
    </source>
</evidence>
<evidence type="ECO:0000313" key="7">
    <source>
        <dbReference type="Proteomes" id="UP000314616"/>
    </source>
</evidence>
<dbReference type="RefSeq" id="WP_139929975.1">
    <property type="nucleotide sequence ID" value="NZ_CP040915.1"/>
</dbReference>
<keyword evidence="5" id="KW-0378">Hydrolase</keyword>
<evidence type="ECO:0000256" key="3">
    <source>
        <dbReference type="ARBA" id="ARBA00022722"/>
    </source>
</evidence>
<dbReference type="GO" id="GO:0110001">
    <property type="term" value="C:toxin-antitoxin complex"/>
    <property type="evidence" value="ECO:0007669"/>
    <property type="project" value="InterPro"/>
</dbReference>
<evidence type="ECO:0000256" key="4">
    <source>
        <dbReference type="ARBA" id="ARBA00022741"/>
    </source>
</evidence>
<dbReference type="EMBL" id="CP040915">
    <property type="protein sequence ID" value="QDC25726.1"/>
    <property type="molecule type" value="Genomic_DNA"/>
</dbReference>
<dbReference type="InterPro" id="IPR051813">
    <property type="entry name" value="HepT_RNase_toxin"/>
</dbReference>
<evidence type="ECO:0000256" key="2">
    <source>
        <dbReference type="ARBA" id="ARBA00022649"/>
    </source>
</evidence>
<dbReference type="OrthoDB" id="159782at2"/>
<evidence type="ECO:0000313" key="6">
    <source>
        <dbReference type="EMBL" id="QDC25726.1"/>
    </source>
</evidence>
<proteinExistence type="predicted"/>
<gene>
    <name evidence="6" type="ORF">FE374_14905</name>
</gene>
<dbReference type="Proteomes" id="UP000314616">
    <property type="component" value="Chromosome"/>
</dbReference>
<keyword evidence="1" id="KW-0597">Phosphoprotein</keyword>
<sequence>MLAHISDADEIVRRGESEFLDERSALLFRAAKSIIIDLSSAADRVSDEFKEDHPEVPWSAIHRMRSLLAHHYDNIQRPIVWDTLIGNLPLVRDALGEAIK</sequence>
<dbReference type="GO" id="GO:0004540">
    <property type="term" value="F:RNA nuclease activity"/>
    <property type="evidence" value="ECO:0007669"/>
    <property type="project" value="InterPro"/>
</dbReference>
<dbReference type="AlphaFoldDB" id="A0A5B8CC39"/>
<dbReference type="GO" id="GO:0000166">
    <property type="term" value="F:nucleotide binding"/>
    <property type="evidence" value="ECO:0007669"/>
    <property type="project" value="UniProtKB-KW"/>
</dbReference>
<evidence type="ECO:0000256" key="1">
    <source>
        <dbReference type="ARBA" id="ARBA00022553"/>
    </source>
</evidence>
<keyword evidence="3" id="KW-0540">Nuclease</keyword>
<keyword evidence="4" id="KW-0547">Nucleotide-binding</keyword>
<reference evidence="6 7" key="1">
    <citation type="submission" date="2019-05" db="EMBL/GenBank/DDBJ databases">
        <title>Georgenia *** sp. nov., and Georgenia *** sp. nov., isolated from the intestinal contents of plateau pika (Ochotona curzoniae) in the Qinghai-Tibet plateau of China.</title>
        <authorList>
            <person name="Tian Z."/>
        </authorList>
    </citation>
    <scope>NUCLEOTIDE SEQUENCE [LARGE SCALE GENOMIC DNA]</scope>
    <source>
        <strain evidence="6 7">Z443</strain>
    </source>
</reference>
<name>A0A5B8CC39_9MICO</name>
<dbReference type="InterPro" id="IPR008201">
    <property type="entry name" value="HepT-like"/>
</dbReference>
<keyword evidence="2" id="KW-1277">Toxin-antitoxin system</keyword>
<dbReference type="PANTHER" id="PTHR34139">
    <property type="entry name" value="UPF0331 PROTEIN MJ0127"/>
    <property type="match status" value="1"/>
</dbReference>